<keyword evidence="6" id="KW-0808">Transferase</keyword>
<feature type="domain" description="Histidine kinase" evidence="5">
    <location>
        <begin position="413"/>
        <end position="628"/>
    </location>
</feature>
<dbReference type="Gene3D" id="3.30.565.10">
    <property type="entry name" value="Histidine kinase-like ATPase, C-terminal domain"/>
    <property type="match status" value="1"/>
</dbReference>
<evidence type="ECO:0000313" key="7">
    <source>
        <dbReference type="Proteomes" id="UP000189935"/>
    </source>
</evidence>
<dbReference type="GO" id="GO:0000155">
    <property type="term" value="F:phosphorelay sensor kinase activity"/>
    <property type="evidence" value="ECO:0007669"/>
    <property type="project" value="InterPro"/>
</dbReference>
<evidence type="ECO:0000259" key="5">
    <source>
        <dbReference type="PROSITE" id="PS50109"/>
    </source>
</evidence>
<organism evidence="6 7">
    <name type="scientific">Bradyrhizobium lablabi</name>
    <dbReference type="NCBI Taxonomy" id="722472"/>
    <lineage>
        <taxon>Bacteria</taxon>
        <taxon>Pseudomonadati</taxon>
        <taxon>Pseudomonadota</taxon>
        <taxon>Alphaproteobacteria</taxon>
        <taxon>Hyphomicrobiales</taxon>
        <taxon>Nitrobacteraceae</taxon>
        <taxon>Bradyrhizobium</taxon>
    </lineage>
</organism>
<dbReference type="Pfam" id="PF00512">
    <property type="entry name" value="HisKA"/>
    <property type="match status" value="1"/>
</dbReference>
<reference evidence="6 7" key="1">
    <citation type="submission" date="2016-11" db="EMBL/GenBank/DDBJ databases">
        <authorList>
            <person name="Jaros S."/>
            <person name="Januszkiewicz K."/>
            <person name="Wedrychowicz H."/>
        </authorList>
    </citation>
    <scope>NUCLEOTIDE SEQUENCE [LARGE SCALE GENOMIC DNA]</scope>
    <source>
        <strain evidence="6 7">GAS499</strain>
    </source>
</reference>
<dbReference type="AlphaFoldDB" id="A0A1M6VS79"/>
<dbReference type="InterPro" id="IPR036890">
    <property type="entry name" value="HATPase_C_sf"/>
</dbReference>
<dbReference type="PANTHER" id="PTHR43065:SF42">
    <property type="entry name" value="TWO-COMPONENT SENSOR PPRA"/>
    <property type="match status" value="1"/>
</dbReference>
<dbReference type="InterPro" id="IPR005467">
    <property type="entry name" value="His_kinase_dom"/>
</dbReference>
<dbReference type="InterPro" id="IPR004358">
    <property type="entry name" value="Sig_transdc_His_kin-like_C"/>
</dbReference>
<feature type="transmembrane region" description="Helical" evidence="4">
    <location>
        <begin position="358"/>
        <end position="379"/>
    </location>
</feature>
<accession>A0A1M6VS79</accession>
<proteinExistence type="predicted"/>
<keyword evidence="3" id="KW-0597">Phosphoprotein</keyword>
<dbReference type="PANTHER" id="PTHR43065">
    <property type="entry name" value="SENSOR HISTIDINE KINASE"/>
    <property type="match status" value="1"/>
</dbReference>
<protein>
    <recommendedName>
        <fullName evidence="2">histidine kinase</fullName>
        <ecNumber evidence="2">2.7.13.3</ecNumber>
    </recommendedName>
</protein>
<comment type="catalytic activity">
    <reaction evidence="1">
        <text>ATP + protein L-histidine = ADP + protein N-phospho-L-histidine.</text>
        <dbReference type="EC" id="2.7.13.3"/>
    </reaction>
</comment>
<dbReference type="Pfam" id="PF02518">
    <property type="entry name" value="HATPase_c"/>
    <property type="match status" value="1"/>
</dbReference>
<dbReference type="Gene3D" id="1.10.287.130">
    <property type="match status" value="1"/>
</dbReference>
<evidence type="ECO:0000313" key="6">
    <source>
        <dbReference type="EMBL" id="SHK84350.1"/>
    </source>
</evidence>
<dbReference type="CDD" id="cd00082">
    <property type="entry name" value="HisKA"/>
    <property type="match status" value="1"/>
</dbReference>
<gene>
    <name evidence="6" type="ORF">SAMN05444159_4338</name>
</gene>
<dbReference type="Gene3D" id="3.40.50.2300">
    <property type="match status" value="2"/>
</dbReference>
<dbReference type="InterPro" id="IPR036097">
    <property type="entry name" value="HisK_dim/P_sf"/>
</dbReference>
<evidence type="ECO:0000256" key="2">
    <source>
        <dbReference type="ARBA" id="ARBA00012438"/>
    </source>
</evidence>
<evidence type="ECO:0000256" key="1">
    <source>
        <dbReference type="ARBA" id="ARBA00000085"/>
    </source>
</evidence>
<evidence type="ECO:0000256" key="4">
    <source>
        <dbReference type="SAM" id="Phobius"/>
    </source>
</evidence>
<dbReference type="PROSITE" id="PS50109">
    <property type="entry name" value="HIS_KIN"/>
    <property type="match status" value="1"/>
</dbReference>
<sequence>MASDLAPRFEVAVTKYASWTITLMAIAAALALATAESVAATAPMRIVFLHSYGQNFKPWSEYARALRQELDRRSHWPLVIEDFPVITARAEDENAEVQFVEYLSAVFSNQAPDMVVAFGAPAAVFVQRHRSDLFPATPMVLTAVDERRVQQLTLTGNDTVVAVRQNIGILFGHILQVLPDTKTIAVVVGNSPNERFWIGAITRELEASKDRVKLIFFNDLSFEEILNRAATLPIRSAIFWIQPQVDAIGAVHEGDSALRRLYAVANAPIFSYDDSFFGREIVGGPMTSVSDGTRAASDVAIRILSGEKPADIKTPVLEYGPAKYDWRQLQRWGISEGRLLPGSEIYFREPAAWERYRWQIALVGFVILLQATLITGLLYERRRRIYAEVQSRQRMAELAHVNRYSMAGELTASLAHELNQPLGNILTNAETLEVILKSPVPDMNELKEIAADIRRDDERASEVIRRLRSILRKTPFELRDLDLNEVVGETLAFVSLSAVAREAELASFLTSTALSIKGDRIQLEQVLLNLIVNAIDSTSASLNAERKVTVSTASIDDFAEVSVSDRGPGIQQDKLKEVFEPFFTTKPQGMGMGLSIARTIVEAHGGRIWAENRTGGGATFRFRLPLVSVPKA</sequence>
<keyword evidence="6" id="KW-0418">Kinase</keyword>
<name>A0A1M6VS79_9BRAD</name>
<dbReference type="EMBL" id="LT670844">
    <property type="protein sequence ID" value="SHK84350.1"/>
    <property type="molecule type" value="Genomic_DNA"/>
</dbReference>
<keyword evidence="4" id="KW-0812">Transmembrane</keyword>
<dbReference type="InterPro" id="IPR003661">
    <property type="entry name" value="HisK_dim/P_dom"/>
</dbReference>
<dbReference type="SMART" id="SM00387">
    <property type="entry name" value="HATPase_c"/>
    <property type="match status" value="1"/>
</dbReference>
<keyword evidence="4" id="KW-1133">Transmembrane helix</keyword>
<dbReference type="EC" id="2.7.13.3" evidence="2"/>
<keyword evidence="4" id="KW-0472">Membrane</keyword>
<dbReference type="InterPro" id="IPR003594">
    <property type="entry name" value="HATPase_dom"/>
</dbReference>
<dbReference type="Proteomes" id="UP000189935">
    <property type="component" value="Chromosome I"/>
</dbReference>
<dbReference type="SUPFAM" id="SSF55874">
    <property type="entry name" value="ATPase domain of HSP90 chaperone/DNA topoisomerase II/histidine kinase"/>
    <property type="match status" value="1"/>
</dbReference>
<dbReference type="SUPFAM" id="SSF47384">
    <property type="entry name" value="Homodimeric domain of signal transducing histidine kinase"/>
    <property type="match status" value="1"/>
</dbReference>
<dbReference type="SMART" id="SM00388">
    <property type="entry name" value="HisKA"/>
    <property type="match status" value="1"/>
</dbReference>
<evidence type="ECO:0000256" key="3">
    <source>
        <dbReference type="ARBA" id="ARBA00022553"/>
    </source>
</evidence>
<dbReference type="PRINTS" id="PR00344">
    <property type="entry name" value="BCTRLSENSOR"/>
</dbReference>